<evidence type="ECO:0000313" key="4">
    <source>
        <dbReference type="Proteomes" id="UP000315217"/>
    </source>
</evidence>
<dbReference type="GO" id="GO:0004407">
    <property type="term" value="F:histone deacetylase activity"/>
    <property type="evidence" value="ECO:0007669"/>
    <property type="project" value="TreeGrafter"/>
</dbReference>
<comment type="caution">
    <text evidence="3">The sequence shown here is derived from an EMBL/GenBank/DDBJ whole genome shotgun (WGS) entry which is preliminary data.</text>
</comment>
<dbReference type="Pfam" id="PF00850">
    <property type="entry name" value="Hist_deacetyl"/>
    <property type="match status" value="1"/>
</dbReference>
<name>A0A537LSM7_9BACT</name>
<proteinExistence type="inferred from homology"/>
<organism evidence="3 4">
    <name type="scientific">Candidatus Segetimicrobium genomatis</name>
    <dbReference type="NCBI Taxonomy" id="2569760"/>
    <lineage>
        <taxon>Bacteria</taxon>
        <taxon>Bacillati</taxon>
        <taxon>Candidatus Sysuimicrobiota</taxon>
        <taxon>Candidatus Sysuimicrobiia</taxon>
        <taxon>Candidatus Sysuimicrobiales</taxon>
        <taxon>Candidatus Segetimicrobiaceae</taxon>
        <taxon>Candidatus Segetimicrobium</taxon>
    </lineage>
</organism>
<dbReference type="PANTHER" id="PTHR10625:SF10">
    <property type="entry name" value="HISTONE DEACETYLASE HDAC1"/>
    <property type="match status" value="1"/>
</dbReference>
<dbReference type="PANTHER" id="PTHR10625">
    <property type="entry name" value="HISTONE DEACETYLASE HDAC1-RELATED"/>
    <property type="match status" value="1"/>
</dbReference>
<feature type="domain" description="Histone deacetylase" evidence="2">
    <location>
        <begin position="20"/>
        <end position="304"/>
    </location>
</feature>
<dbReference type="InterPro" id="IPR023696">
    <property type="entry name" value="Ureohydrolase_dom_sf"/>
</dbReference>
<dbReference type="InterPro" id="IPR023801">
    <property type="entry name" value="His_deacetylse_dom"/>
</dbReference>
<dbReference type="SUPFAM" id="SSF52768">
    <property type="entry name" value="Arginase/deacetylase"/>
    <property type="match status" value="1"/>
</dbReference>
<dbReference type="CDD" id="cd09992">
    <property type="entry name" value="HDAC_classII"/>
    <property type="match status" value="1"/>
</dbReference>
<accession>A0A537LSM7</accession>
<sequence length="346" mass="36953">MSTVFITHPDYLKHKAGPGHPERPERLQAIATAIDQSPLGDALERIVPDPVDEEQLAAVHRREYIHQVRDLAAHSGGALDPDTVVSPVSFEVALLSAGGAVAATRAVMEGRAHTAFAAVRPPGHHALPDRGMGFCLFNNAAVAAADARQRFGLSRLCVLDWDVHHGNGTQAIFYRDGGVLYISLHQEFWYPGTGAIEETGEGDGTGFTINMPLPAGTGDEGYRLAFEEVVIPVLRASAPQLLIISAGYDAHAGDPLGGMLLSAAGFGTLAQMVLDARPDRSKVAAVLEGGYKLTHLSNSVLATLVAFTGRSVPVVERSSGGPETPYSVLRSRIRQVRSVVRNYWNI</sequence>
<reference evidence="3 4" key="1">
    <citation type="journal article" date="2019" name="Nat. Microbiol.">
        <title>Mediterranean grassland soil C-N compound turnover is dependent on rainfall and depth, and is mediated by genomically divergent microorganisms.</title>
        <authorList>
            <person name="Diamond S."/>
            <person name="Andeer P.F."/>
            <person name="Li Z."/>
            <person name="Crits-Christoph A."/>
            <person name="Burstein D."/>
            <person name="Anantharaman K."/>
            <person name="Lane K.R."/>
            <person name="Thomas B.C."/>
            <person name="Pan C."/>
            <person name="Northen T.R."/>
            <person name="Banfield J.F."/>
        </authorList>
    </citation>
    <scope>NUCLEOTIDE SEQUENCE [LARGE SCALE GENOMIC DNA]</scope>
    <source>
        <strain evidence="3">NP_1</strain>
    </source>
</reference>
<evidence type="ECO:0000259" key="2">
    <source>
        <dbReference type="Pfam" id="PF00850"/>
    </source>
</evidence>
<dbReference type="PRINTS" id="PR01270">
    <property type="entry name" value="HDASUPER"/>
</dbReference>
<dbReference type="AlphaFoldDB" id="A0A537LSM7"/>
<protein>
    <submittedName>
        <fullName evidence="3">Histone deacetylase</fullName>
    </submittedName>
</protein>
<dbReference type="InterPro" id="IPR000286">
    <property type="entry name" value="HDACs"/>
</dbReference>
<evidence type="ECO:0000313" key="3">
    <source>
        <dbReference type="EMBL" id="TMJ10996.1"/>
    </source>
</evidence>
<dbReference type="Proteomes" id="UP000315217">
    <property type="component" value="Unassembled WGS sequence"/>
</dbReference>
<dbReference type="Gene3D" id="3.40.800.20">
    <property type="entry name" value="Histone deacetylase domain"/>
    <property type="match status" value="1"/>
</dbReference>
<dbReference type="EMBL" id="VBAI01000082">
    <property type="protein sequence ID" value="TMJ10996.1"/>
    <property type="molecule type" value="Genomic_DNA"/>
</dbReference>
<dbReference type="InterPro" id="IPR037138">
    <property type="entry name" value="His_deacetylse_dom_sf"/>
</dbReference>
<comment type="similarity">
    <text evidence="1">Belongs to the histone deacetylase family.</text>
</comment>
<dbReference type="GO" id="GO:0040029">
    <property type="term" value="P:epigenetic regulation of gene expression"/>
    <property type="evidence" value="ECO:0007669"/>
    <property type="project" value="TreeGrafter"/>
</dbReference>
<gene>
    <name evidence="3" type="ORF">E6G98_06210</name>
</gene>
<evidence type="ECO:0000256" key="1">
    <source>
        <dbReference type="ARBA" id="ARBA00005947"/>
    </source>
</evidence>